<evidence type="ECO:0000313" key="2">
    <source>
        <dbReference type="EMBL" id="MQU28684.1"/>
    </source>
</evidence>
<dbReference type="Pfam" id="PF15956">
    <property type="entry name" value="DUF4760"/>
    <property type="match status" value="1"/>
</dbReference>
<keyword evidence="1" id="KW-1133">Transmembrane helix</keyword>
<dbReference type="AlphaFoldDB" id="A0A7X2CF01"/>
<comment type="caution">
    <text evidence="2">The sequence shown here is derived from an EMBL/GenBank/DDBJ whole genome shotgun (WGS) entry which is preliminary data.</text>
</comment>
<gene>
    <name evidence="2" type="ORF">GHO29_19610</name>
</gene>
<keyword evidence="1" id="KW-0812">Transmembrane</keyword>
<accession>A0A7X2CF01</accession>
<keyword evidence="1" id="KW-0472">Membrane</keyword>
<protein>
    <submittedName>
        <fullName evidence="2">DUF4760 domain-containing protein</fullName>
    </submittedName>
</protein>
<dbReference type="Proteomes" id="UP000437970">
    <property type="component" value="Unassembled WGS sequence"/>
</dbReference>
<feature type="transmembrane region" description="Helical" evidence="1">
    <location>
        <begin position="15"/>
        <end position="33"/>
    </location>
</feature>
<name>A0A7X2CF01_9PSED</name>
<evidence type="ECO:0000313" key="3">
    <source>
        <dbReference type="Proteomes" id="UP000437970"/>
    </source>
</evidence>
<evidence type="ECO:0000256" key="1">
    <source>
        <dbReference type="SAM" id="Phobius"/>
    </source>
</evidence>
<dbReference type="InterPro" id="IPR031876">
    <property type="entry name" value="DUF4760"/>
</dbReference>
<organism evidence="2 3">
    <name type="scientific">Pseudomonas helleri</name>
    <dbReference type="NCBI Taxonomy" id="1608996"/>
    <lineage>
        <taxon>Bacteria</taxon>
        <taxon>Pseudomonadati</taxon>
        <taxon>Pseudomonadota</taxon>
        <taxon>Gammaproteobacteria</taxon>
        <taxon>Pseudomonadales</taxon>
        <taxon>Pseudomonadaceae</taxon>
        <taxon>Pseudomonas</taxon>
    </lineage>
</organism>
<dbReference type="EMBL" id="WIVW01000037">
    <property type="protein sequence ID" value="MQU28684.1"/>
    <property type="molecule type" value="Genomic_DNA"/>
</dbReference>
<proteinExistence type="predicted"/>
<sequence length="164" mass="18533">MDICTTLTTVLASEAFRNLLLMSGVLTAIVSVVKVQSIAKKKQTADLLFGCRMDDQLRLGTQHVVAMHDPNGSIKDLLQAEKENSEAAVAVKYVLNHWERVCVGINEGIYHEEMLRQANRTNVVDLYQKSKPFIDAVRHKTGKNTFYKDFEKLALKWKDKPLKG</sequence>
<reference evidence="2 3" key="1">
    <citation type="submission" date="2019-10" db="EMBL/GenBank/DDBJ databases">
        <title>Evaluation of single-gene subtyping targets for Pseudomonas.</title>
        <authorList>
            <person name="Reichler S.J."/>
            <person name="Orsi R.H."/>
            <person name="Wiedmann M."/>
            <person name="Martin N.H."/>
            <person name="Murphy S.I."/>
        </authorList>
    </citation>
    <scope>NUCLEOTIDE SEQUENCE [LARGE SCALE GENOMIC DNA]</scope>
    <source>
        <strain evidence="2 3">FSL R10-1984</strain>
    </source>
</reference>